<dbReference type="NCBIfam" id="TIGR00756">
    <property type="entry name" value="PPR"/>
    <property type="match status" value="4"/>
</dbReference>
<reference evidence="4" key="1">
    <citation type="submission" date="2017-07" db="EMBL/GenBank/DDBJ databases">
        <title>Taro Niue Genome Assembly and Annotation.</title>
        <authorList>
            <person name="Atibalentja N."/>
            <person name="Keating K."/>
            <person name="Fields C.J."/>
        </authorList>
    </citation>
    <scope>NUCLEOTIDE SEQUENCE</scope>
    <source>
        <strain evidence="4">Niue_2</strain>
        <tissue evidence="4">Leaf</tissue>
    </source>
</reference>
<feature type="compositionally biased region" description="Basic and acidic residues" evidence="3">
    <location>
        <begin position="16"/>
        <end position="33"/>
    </location>
</feature>
<name>A0A843UAV0_COLES</name>
<dbReference type="Pfam" id="PF13812">
    <property type="entry name" value="PPR_3"/>
    <property type="match status" value="1"/>
</dbReference>
<feature type="compositionally biased region" description="Pro residues" evidence="3">
    <location>
        <begin position="71"/>
        <end position="81"/>
    </location>
</feature>
<feature type="region of interest" description="Disordered" evidence="3">
    <location>
        <begin position="1"/>
        <end position="82"/>
    </location>
</feature>
<dbReference type="Pfam" id="PF01535">
    <property type="entry name" value="PPR"/>
    <property type="match status" value="1"/>
</dbReference>
<dbReference type="Proteomes" id="UP000652761">
    <property type="component" value="Unassembled WGS sequence"/>
</dbReference>
<evidence type="ECO:0000256" key="1">
    <source>
        <dbReference type="ARBA" id="ARBA00022737"/>
    </source>
</evidence>
<gene>
    <name evidence="4" type="ORF">Taro_009722</name>
</gene>
<dbReference type="PANTHER" id="PTHR47942">
    <property type="entry name" value="TETRATRICOPEPTIDE REPEAT (TPR)-LIKE SUPERFAMILY PROTEIN-RELATED"/>
    <property type="match status" value="1"/>
</dbReference>
<feature type="repeat" description="PPR" evidence="2">
    <location>
        <begin position="402"/>
        <end position="436"/>
    </location>
</feature>
<feature type="region of interest" description="Disordered" evidence="3">
    <location>
        <begin position="510"/>
        <end position="537"/>
    </location>
</feature>
<accession>A0A843UAV0</accession>
<dbReference type="Pfam" id="PF13041">
    <property type="entry name" value="PPR_2"/>
    <property type="match status" value="2"/>
</dbReference>
<comment type="caution">
    <text evidence="4">The sequence shown here is derived from an EMBL/GenBank/DDBJ whole genome shotgun (WGS) entry which is preliminary data.</text>
</comment>
<evidence type="ECO:0008006" key="6">
    <source>
        <dbReference type="Google" id="ProtNLM"/>
    </source>
</evidence>
<dbReference type="EMBL" id="NMUH01000343">
    <property type="protein sequence ID" value="MQL77329.1"/>
    <property type="molecule type" value="Genomic_DNA"/>
</dbReference>
<dbReference type="InterPro" id="IPR011990">
    <property type="entry name" value="TPR-like_helical_dom_sf"/>
</dbReference>
<feature type="repeat" description="PPR" evidence="2">
    <location>
        <begin position="472"/>
        <end position="506"/>
    </location>
</feature>
<feature type="compositionally biased region" description="Basic residues" evidence="3">
    <location>
        <begin position="51"/>
        <end position="65"/>
    </location>
</feature>
<evidence type="ECO:0000256" key="3">
    <source>
        <dbReference type="SAM" id="MobiDB-lite"/>
    </source>
</evidence>
<feature type="compositionally biased region" description="Polar residues" evidence="3">
    <location>
        <begin position="1"/>
        <end position="11"/>
    </location>
</feature>
<dbReference type="PROSITE" id="PS51375">
    <property type="entry name" value="PPR"/>
    <property type="match status" value="5"/>
</dbReference>
<dbReference type="AlphaFoldDB" id="A0A843UAV0"/>
<evidence type="ECO:0000313" key="5">
    <source>
        <dbReference type="Proteomes" id="UP000652761"/>
    </source>
</evidence>
<keyword evidence="5" id="KW-1185">Reference proteome</keyword>
<evidence type="ECO:0000256" key="2">
    <source>
        <dbReference type="PROSITE-ProRule" id="PRU00708"/>
    </source>
</evidence>
<proteinExistence type="predicted"/>
<dbReference type="InterPro" id="IPR002885">
    <property type="entry name" value="PPR_rpt"/>
</dbReference>
<feature type="repeat" description="PPR" evidence="2">
    <location>
        <begin position="629"/>
        <end position="663"/>
    </location>
</feature>
<dbReference type="Gene3D" id="1.25.40.10">
    <property type="entry name" value="Tetratricopeptide repeat domain"/>
    <property type="match status" value="3"/>
</dbReference>
<organism evidence="4 5">
    <name type="scientific">Colocasia esculenta</name>
    <name type="common">Wild taro</name>
    <name type="synonym">Arum esculentum</name>
    <dbReference type="NCBI Taxonomy" id="4460"/>
    <lineage>
        <taxon>Eukaryota</taxon>
        <taxon>Viridiplantae</taxon>
        <taxon>Streptophyta</taxon>
        <taxon>Embryophyta</taxon>
        <taxon>Tracheophyta</taxon>
        <taxon>Spermatophyta</taxon>
        <taxon>Magnoliopsida</taxon>
        <taxon>Liliopsida</taxon>
        <taxon>Araceae</taxon>
        <taxon>Aroideae</taxon>
        <taxon>Colocasieae</taxon>
        <taxon>Colocasia</taxon>
    </lineage>
</organism>
<feature type="non-terminal residue" evidence="4">
    <location>
        <position position="1"/>
    </location>
</feature>
<dbReference type="InterPro" id="IPR051222">
    <property type="entry name" value="PPR/CCM1_RNA-binding"/>
</dbReference>
<sequence>QQTYWSINSGTGRRGGAGEEPHAGGQERMRELDVLIGSSLAFPPRHSPSIPRRRYQPQRRRRKPSHATPWRPNPSTHPLPRSPLLYDVRRDLIVSSSNACAEANRGLLKYYAALASKLAGSGRLEDFLMVAESVLASDAVAAGNSQFVARIDTELVSRGLSAVLRRGELGEVMEFLGRVDKLGIRPSALFDRVAAEDLADQCRRVWRCGEVEEFVGLLETLAGYKFYIKHIVDPLDVLKILVEKGDANMAIRYASVLPHWQLLFCWIIQEFGKKKDLPSAFNAYEAVKRKLGGFNMFACRSIIDVCGLCGNYLRSRILFKELLAQEITPNAHVFNSLMNVNAHDLSYTFYVYRKMQSLGVIPDVASCNILLKACCLARRVDLAQDIYKEIKDMALSRTLELDVITYSTMIKAFADAKMWQMALKIKEDMLLAGVTPNIVTWSTLIGACANAGLVDQAIQVFEEMLLGGCEPNAQCCNILLHACVESCQYDRAFRFFRSWQETGFLIYSSDENRDSSNMQDGVPSSTGNETSQRTGLSHDPTVKYARTVPFRPTTATFNILMKACGTDYRHAKELMNEMQLIGLFPNHISWSILIDICGSSCNVNGALQVICLGHISAFKTMREVRIKPDVIAYTTAIKACVENKNLKIAYSLFEEMKKYKIQPNLVTYKTLLRARSRYGSLQDVRQCLAIYQDMRKAGYSANDRFLKELLGEWCEGVLCTSTGSTELLGIGDYFRGTDKCNSQSGLIEKVVILLQKDMSENQVVDLRGLSKIEARIVVLSVLRMMKESYAHGDVIDDDMIIMTGLGKAIPGEVNHEQEVQQAITNVLQGELGLDVVVGQGGIPVNKTDSDIGLLRTTRKSSIVLRKDELPESRACVRKPQDLGVLRVTRTSLHNWLQKSKQ</sequence>
<evidence type="ECO:0000313" key="4">
    <source>
        <dbReference type="EMBL" id="MQL77329.1"/>
    </source>
</evidence>
<feature type="repeat" description="PPR" evidence="2">
    <location>
        <begin position="363"/>
        <end position="397"/>
    </location>
</feature>
<dbReference type="OrthoDB" id="185373at2759"/>
<feature type="compositionally biased region" description="Polar residues" evidence="3">
    <location>
        <begin position="515"/>
        <end position="535"/>
    </location>
</feature>
<dbReference type="PANTHER" id="PTHR47942:SF50">
    <property type="entry name" value="OS03G0284900 PROTEIN"/>
    <property type="match status" value="1"/>
</dbReference>
<feature type="repeat" description="PPR" evidence="2">
    <location>
        <begin position="437"/>
        <end position="471"/>
    </location>
</feature>
<protein>
    <recommendedName>
        <fullName evidence="6">Pentatricopeptide repeat-containing protein</fullName>
    </recommendedName>
</protein>
<keyword evidence="1" id="KW-0677">Repeat</keyword>